<keyword evidence="2" id="KW-1185">Reference proteome</keyword>
<evidence type="ECO:0000313" key="2">
    <source>
        <dbReference type="Proteomes" id="UP000294616"/>
    </source>
</evidence>
<dbReference type="Proteomes" id="UP000294616">
    <property type="component" value="Unassembled WGS sequence"/>
</dbReference>
<dbReference type="OrthoDB" id="1424711at2"/>
<dbReference type="RefSeq" id="WP_132220689.1">
    <property type="nucleotide sequence ID" value="NZ_SMGO01000001.1"/>
</dbReference>
<accession>A0A4R1M1Q5</accession>
<sequence length="385" mass="44939">MGNTILVFVMMRIYRDSHRKIFDIDRLVNEGHEVLFLSFCGWNGYSATVKDPYLIEKTLFINNDNDIENFINKYTDKTVLYITSVNYPRSFIKHFNSLKNHPSSQVLGYSTRMVPSMIDLNIRKSISHGITKFIAYRPLIKRLLSSFNFNKVKLDYLLAGTLYQTPFFTNFSNTKIISVHTDDVNQILSVQNESQPIHTGNYGVFTDQLIPFAFKHLYNESERDEYYQNLSDFLEYQRVNMGLDIIYFAAHPEIEVYSMQYDFLKYDFNIVKNDVVRLIKDSTIVFTHFSTTVGVAVYFNKPVHILIDNKLKDHKSVINRIEVISTLLNSPISNMDNYLESDSKIVKVTVNSALYSNYKIKYLKDNEIQEHSYCHAIRTILELKG</sequence>
<name>A0A4R1M1Q5_9SPHI</name>
<evidence type="ECO:0000313" key="1">
    <source>
        <dbReference type="EMBL" id="TCK84920.1"/>
    </source>
</evidence>
<dbReference type="AlphaFoldDB" id="A0A4R1M1Q5"/>
<organism evidence="1 2">
    <name type="scientific">Albibacterium bauzanense</name>
    <dbReference type="NCBI Taxonomy" id="653929"/>
    <lineage>
        <taxon>Bacteria</taxon>
        <taxon>Pseudomonadati</taxon>
        <taxon>Bacteroidota</taxon>
        <taxon>Sphingobacteriia</taxon>
        <taxon>Sphingobacteriales</taxon>
        <taxon>Sphingobacteriaceae</taxon>
        <taxon>Albibacterium</taxon>
    </lineage>
</organism>
<proteinExistence type="predicted"/>
<gene>
    <name evidence="1" type="ORF">C8N28_0216</name>
</gene>
<reference evidence="1 2" key="1">
    <citation type="submission" date="2019-03" db="EMBL/GenBank/DDBJ databases">
        <title>Genomic Encyclopedia of Archaeal and Bacterial Type Strains, Phase II (KMG-II): from individual species to whole genera.</title>
        <authorList>
            <person name="Goeker M."/>
        </authorList>
    </citation>
    <scope>NUCLEOTIDE SEQUENCE [LARGE SCALE GENOMIC DNA]</scope>
    <source>
        <strain evidence="1 2">DSM 22554</strain>
    </source>
</reference>
<dbReference type="EMBL" id="SMGO01000001">
    <property type="protein sequence ID" value="TCK84920.1"/>
    <property type="molecule type" value="Genomic_DNA"/>
</dbReference>
<protein>
    <submittedName>
        <fullName evidence="1">Uncharacterized protein</fullName>
    </submittedName>
</protein>
<comment type="caution">
    <text evidence="1">The sequence shown here is derived from an EMBL/GenBank/DDBJ whole genome shotgun (WGS) entry which is preliminary data.</text>
</comment>